<dbReference type="InterPro" id="IPR050712">
    <property type="entry name" value="NAD(P)H-dep_reductase"/>
</dbReference>
<keyword evidence="3" id="KW-1185">Reference proteome</keyword>
<protein>
    <submittedName>
        <fullName evidence="2">NADPH-dependent FMN reductase</fullName>
    </submittedName>
</protein>
<gene>
    <name evidence="2" type="ORF">ABB55_11355</name>
</gene>
<dbReference type="GO" id="GO:0010181">
    <property type="term" value="F:FMN binding"/>
    <property type="evidence" value="ECO:0007669"/>
    <property type="project" value="TreeGrafter"/>
</dbReference>
<dbReference type="OrthoDB" id="9812295at2"/>
<organism evidence="2 3">
    <name type="scientific">Prosthecodimorpha hirschii</name>
    <dbReference type="NCBI Taxonomy" id="665126"/>
    <lineage>
        <taxon>Bacteria</taxon>
        <taxon>Pseudomonadati</taxon>
        <taxon>Pseudomonadota</taxon>
        <taxon>Alphaproteobacteria</taxon>
        <taxon>Hyphomicrobiales</taxon>
        <taxon>Ancalomicrobiaceae</taxon>
        <taxon>Prosthecodimorpha</taxon>
    </lineage>
</organism>
<dbReference type="STRING" id="665126.ABB55_11355"/>
<dbReference type="Proteomes" id="UP000048984">
    <property type="component" value="Unassembled WGS sequence"/>
</dbReference>
<dbReference type="SUPFAM" id="SSF52218">
    <property type="entry name" value="Flavoproteins"/>
    <property type="match status" value="1"/>
</dbReference>
<evidence type="ECO:0000313" key="3">
    <source>
        <dbReference type="Proteomes" id="UP000048984"/>
    </source>
</evidence>
<dbReference type="GO" id="GO:0016491">
    <property type="term" value="F:oxidoreductase activity"/>
    <property type="evidence" value="ECO:0007669"/>
    <property type="project" value="InterPro"/>
</dbReference>
<dbReference type="InterPro" id="IPR005025">
    <property type="entry name" value="FMN_Rdtase-like_dom"/>
</dbReference>
<dbReference type="AlphaFoldDB" id="A0A0N8GEX5"/>
<comment type="caution">
    <text evidence="2">The sequence shown here is derived from an EMBL/GenBank/DDBJ whole genome shotgun (WGS) entry which is preliminary data.</text>
</comment>
<dbReference type="PANTHER" id="PTHR30543">
    <property type="entry name" value="CHROMATE REDUCTASE"/>
    <property type="match status" value="1"/>
</dbReference>
<sequence length="190" mass="20445">MANPRILVFAGSHRAGSINTRLAGIVVKELAMMDVPVTQISLADYPMPLYDGDLEAASGQPETAKALHRLITEHQGVFIASPEYNAGMTGLLKNTIDWVSRIKTQPSPWKGRAYAIGAASGGNLGGYRGLLQLRQTLGLGLGATVIPEMTVVMRAGDAFAEHGGFKDEAMTNTMRTMLTRLVDEAARYVR</sequence>
<evidence type="ECO:0000259" key="1">
    <source>
        <dbReference type="Pfam" id="PF03358"/>
    </source>
</evidence>
<dbReference type="Gene3D" id="3.40.50.360">
    <property type="match status" value="1"/>
</dbReference>
<feature type="domain" description="NADPH-dependent FMN reductase-like" evidence="1">
    <location>
        <begin position="4"/>
        <end position="154"/>
    </location>
</feature>
<dbReference type="EMBL" id="LJYW01000001">
    <property type="protein sequence ID" value="KPL52737.1"/>
    <property type="molecule type" value="Genomic_DNA"/>
</dbReference>
<reference evidence="2 3" key="1">
    <citation type="submission" date="2015-09" db="EMBL/GenBank/DDBJ databases">
        <authorList>
            <consortium name="Swine Surveillance"/>
        </authorList>
    </citation>
    <scope>NUCLEOTIDE SEQUENCE [LARGE SCALE GENOMIC DNA]</scope>
    <source>
        <strain evidence="2 3">16</strain>
    </source>
</reference>
<dbReference type="RefSeq" id="WP_054358900.1">
    <property type="nucleotide sequence ID" value="NZ_LJYW01000001.1"/>
</dbReference>
<dbReference type="Pfam" id="PF03358">
    <property type="entry name" value="FMN_red"/>
    <property type="match status" value="1"/>
</dbReference>
<dbReference type="InterPro" id="IPR029039">
    <property type="entry name" value="Flavoprotein-like_sf"/>
</dbReference>
<accession>A0A0N8GEX5</accession>
<dbReference type="GO" id="GO:0005829">
    <property type="term" value="C:cytosol"/>
    <property type="evidence" value="ECO:0007669"/>
    <property type="project" value="TreeGrafter"/>
</dbReference>
<name>A0A0N8GEX5_9HYPH</name>
<evidence type="ECO:0000313" key="2">
    <source>
        <dbReference type="EMBL" id="KPL52737.1"/>
    </source>
</evidence>
<proteinExistence type="predicted"/>
<dbReference type="PANTHER" id="PTHR30543:SF21">
    <property type="entry name" value="NAD(P)H-DEPENDENT FMN REDUCTASE LOT6"/>
    <property type="match status" value="1"/>
</dbReference>
<reference evidence="2 3" key="2">
    <citation type="submission" date="2015-10" db="EMBL/GenBank/DDBJ databases">
        <title>Draft Genome Sequence of Prosthecomicrobium hirschii ATCC 27832.</title>
        <authorList>
            <person name="Daniel J."/>
            <person name="Givan S.A."/>
            <person name="Brun Y.V."/>
            <person name="Brown P.J."/>
        </authorList>
    </citation>
    <scope>NUCLEOTIDE SEQUENCE [LARGE SCALE GENOMIC DNA]</scope>
    <source>
        <strain evidence="2 3">16</strain>
    </source>
</reference>